<reference evidence="2" key="1">
    <citation type="journal article" date="2021" name="Nat. Commun.">
        <title>Genomic analyses provide insights into spinach domestication and the genetic basis of agronomic traits.</title>
        <authorList>
            <person name="Cai X."/>
            <person name="Sun X."/>
            <person name="Xu C."/>
            <person name="Sun H."/>
            <person name="Wang X."/>
            <person name="Ge C."/>
            <person name="Zhang Z."/>
            <person name="Wang Q."/>
            <person name="Fei Z."/>
            <person name="Jiao C."/>
            <person name="Wang Q."/>
        </authorList>
    </citation>
    <scope>NUCLEOTIDE SEQUENCE [LARGE SCALE GENOMIC DNA]</scope>
    <source>
        <strain evidence="2">cv. Varoflay</strain>
    </source>
</reference>
<evidence type="ECO:0000259" key="1">
    <source>
        <dbReference type="Pfam" id="PF17032"/>
    </source>
</evidence>
<dbReference type="RefSeq" id="XP_021857294.1">
    <property type="nucleotide sequence ID" value="XM_022001602.2"/>
</dbReference>
<dbReference type="PANTHER" id="PTHR36718:SF1">
    <property type="entry name" value="DOUBLE ZINC RIBBON PROTEIN MJ0416"/>
    <property type="match status" value="1"/>
</dbReference>
<dbReference type="Pfam" id="PF17032">
    <property type="entry name" value="Zn_ribbon_15"/>
    <property type="match status" value="1"/>
</dbReference>
<protein>
    <recommendedName>
        <fullName evidence="1">Zinc-ribbon 15 domain-containing protein</fullName>
    </recommendedName>
</protein>
<dbReference type="AlphaFoldDB" id="A0A9R0IXD8"/>
<dbReference type="InterPro" id="IPR053281">
    <property type="entry name" value="Double_zinc_ribbon"/>
</dbReference>
<accession>A0A9R0IXD8</accession>
<name>A0A9R0IXD8_SPIOL</name>
<dbReference type="KEGG" id="soe:110796514"/>
<dbReference type="Proteomes" id="UP000813463">
    <property type="component" value="Chromosome 2"/>
</dbReference>
<organism evidence="2 3">
    <name type="scientific">Spinacia oleracea</name>
    <name type="common">Spinach</name>
    <dbReference type="NCBI Taxonomy" id="3562"/>
    <lineage>
        <taxon>Eukaryota</taxon>
        <taxon>Viridiplantae</taxon>
        <taxon>Streptophyta</taxon>
        <taxon>Embryophyta</taxon>
        <taxon>Tracheophyta</taxon>
        <taxon>Spermatophyta</taxon>
        <taxon>Magnoliopsida</taxon>
        <taxon>eudicotyledons</taxon>
        <taxon>Gunneridae</taxon>
        <taxon>Pentapetalae</taxon>
        <taxon>Caryophyllales</taxon>
        <taxon>Chenopodiaceae</taxon>
        <taxon>Chenopodioideae</taxon>
        <taxon>Anserineae</taxon>
        <taxon>Spinacia</taxon>
    </lineage>
</organism>
<reference evidence="3" key="2">
    <citation type="submission" date="2025-08" db="UniProtKB">
        <authorList>
            <consortium name="RefSeq"/>
        </authorList>
    </citation>
    <scope>IDENTIFICATION</scope>
    <source>
        <tissue evidence="3">Leaf</tissue>
    </source>
</reference>
<gene>
    <name evidence="3" type="primary">LOC110796514</name>
</gene>
<keyword evidence="2" id="KW-1185">Reference proteome</keyword>
<dbReference type="OrthoDB" id="1850117at2759"/>
<dbReference type="PANTHER" id="PTHR36718">
    <property type="entry name" value="OS05G0435400 PROTEIN"/>
    <property type="match status" value="1"/>
</dbReference>
<sequence>MFFFFVGGVEQQVGQVLKTGISRCISCNSKADLVKYDNVLKVFFVPVWKWPGKKPLLHCNTCNLFFPESFSIPPATTSFPQPGEIDVLRCQSCARVVEAGYRFCPFCGVSL</sequence>
<dbReference type="InterPro" id="IPR031493">
    <property type="entry name" value="Zinc_ribbon_15"/>
</dbReference>
<proteinExistence type="predicted"/>
<feature type="domain" description="Zinc-ribbon 15" evidence="1">
    <location>
        <begin position="23"/>
        <end position="108"/>
    </location>
</feature>
<evidence type="ECO:0000313" key="3">
    <source>
        <dbReference type="RefSeq" id="XP_021857294.1"/>
    </source>
</evidence>
<dbReference type="GeneID" id="110796514"/>
<evidence type="ECO:0000313" key="2">
    <source>
        <dbReference type="Proteomes" id="UP000813463"/>
    </source>
</evidence>